<evidence type="ECO:0000313" key="2">
    <source>
        <dbReference type="EMBL" id="AQS47550.1"/>
    </source>
</evidence>
<dbReference type="Proteomes" id="UP000185622">
    <property type="component" value="Chromosome"/>
</dbReference>
<name>A0ABN4X8U7_9RHOB</name>
<sequence length="91" mass="10610">MRSALRLREGGLAAYQQEMKWVALALGIASTIAIVQNWYPLNLFLSLPFCLIWAYHAWLHTERQLKYLNIMFTGFYLYGIARYFLMSQGQG</sequence>
<evidence type="ECO:0000313" key="3">
    <source>
        <dbReference type="Proteomes" id="UP000185622"/>
    </source>
</evidence>
<accession>A0ABN4X8U7</accession>
<gene>
    <name evidence="2" type="ORF">BMG03_06860</name>
</gene>
<proteinExistence type="predicted"/>
<dbReference type="EMBL" id="CP019437">
    <property type="protein sequence ID" value="AQS47550.1"/>
    <property type="molecule type" value="Genomic_DNA"/>
</dbReference>
<keyword evidence="3" id="KW-1185">Reference proteome</keyword>
<feature type="transmembrane region" description="Helical" evidence="1">
    <location>
        <begin position="67"/>
        <end position="85"/>
    </location>
</feature>
<keyword evidence="1" id="KW-0812">Transmembrane</keyword>
<evidence type="ECO:0000256" key="1">
    <source>
        <dbReference type="SAM" id="Phobius"/>
    </source>
</evidence>
<dbReference type="RefSeq" id="WP_075776154.1">
    <property type="nucleotide sequence ID" value="NZ_CP019437.1"/>
</dbReference>
<organism evidence="2 3">
    <name type="scientific">Thioclava nitratireducens</name>
    <dbReference type="NCBI Taxonomy" id="1915078"/>
    <lineage>
        <taxon>Bacteria</taxon>
        <taxon>Pseudomonadati</taxon>
        <taxon>Pseudomonadota</taxon>
        <taxon>Alphaproteobacteria</taxon>
        <taxon>Rhodobacterales</taxon>
        <taxon>Paracoccaceae</taxon>
        <taxon>Thioclava</taxon>
    </lineage>
</organism>
<keyword evidence="1" id="KW-1133">Transmembrane helix</keyword>
<feature type="transmembrane region" description="Helical" evidence="1">
    <location>
        <begin position="21"/>
        <end position="39"/>
    </location>
</feature>
<reference evidence="2 3" key="1">
    <citation type="submission" date="2017-01" db="EMBL/GenBank/DDBJ databases">
        <title>The complete genome sequence of a sulfur-oxidizing marine bacterium Thioclava sp. 25B10_4T.</title>
        <authorList>
            <person name="Liu Y."/>
            <person name="Lai Q."/>
            <person name="Shao Z."/>
        </authorList>
    </citation>
    <scope>NUCLEOTIDE SEQUENCE [LARGE SCALE GENOMIC DNA]</scope>
    <source>
        <strain evidence="2 3">25B10_4</strain>
    </source>
</reference>
<keyword evidence="1" id="KW-0472">Membrane</keyword>
<protein>
    <submittedName>
        <fullName evidence="2">Peptidase</fullName>
    </submittedName>
</protein>